<feature type="domain" description="TPM" evidence="3">
    <location>
        <begin position="42"/>
        <end position="164"/>
    </location>
</feature>
<evidence type="ECO:0000259" key="3">
    <source>
        <dbReference type="Pfam" id="PF04536"/>
    </source>
</evidence>
<dbReference type="InterPro" id="IPR007621">
    <property type="entry name" value="TPM_dom"/>
</dbReference>
<dbReference type="PANTHER" id="PTHR30373">
    <property type="entry name" value="UPF0603 PROTEIN YGCG"/>
    <property type="match status" value="1"/>
</dbReference>
<dbReference type="EMBL" id="PHUF01000002">
    <property type="protein sequence ID" value="PKB24846.1"/>
    <property type="molecule type" value="Genomic_DNA"/>
</dbReference>
<protein>
    <recommendedName>
        <fullName evidence="3">TPM domain-containing protein</fullName>
    </recommendedName>
</protein>
<name>A0A2N0I109_9SPHN</name>
<feature type="transmembrane region" description="Helical" evidence="1">
    <location>
        <begin position="196"/>
        <end position="215"/>
    </location>
</feature>
<sequence>MRLVSSLQAPVRLLLALMALLLAFAGTAARAELPARPDGPILDAAAILPDEPKSALDKKLRAYNRATGRAIIIATVPSLDGQVPERYAQDLARAWGIGGAESQEGVLFLVAPTERKVRIQTSVGAQGRLTDGFVGETLRNTVTPRFKENDYAGGIVAGVDAIIAQLDRDPVDAKAVAEAADAAAAQRAQRSSPSGGAASVFIWLVVFVVLIGFFGRLGRRRGYHRSGIDPGIVLWGISEAMRHGSSSGGWSGGSDDGGFGGFGGGGGGFDGGGASGDW</sequence>
<dbReference type="AlphaFoldDB" id="A0A2N0I109"/>
<feature type="chain" id="PRO_5014599008" description="TPM domain-containing protein" evidence="2">
    <location>
        <begin position="29"/>
        <end position="278"/>
    </location>
</feature>
<evidence type="ECO:0000256" key="1">
    <source>
        <dbReference type="SAM" id="Phobius"/>
    </source>
</evidence>
<dbReference type="PANTHER" id="PTHR30373:SF2">
    <property type="entry name" value="UPF0603 PROTEIN YGCG"/>
    <property type="match status" value="1"/>
</dbReference>
<organism evidence="4 5">
    <name type="scientific">Novosphingobium kunmingense</name>
    <dbReference type="NCBI Taxonomy" id="1211806"/>
    <lineage>
        <taxon>Bacteria</taxon>
        <taxon>Pseudomonadati</taxon>
        <taxon>Pseudomonadota</taxon>
        <taxon>Alphaproteobacteria</taxon>
        <taxon>Sphingomonadales</taxon>
        <taxon>Sphingomonadaceae</taxon>
        <taxon>Novosphingobium</taxon>
    </lineage>
</organism>
<dbReference type="Gene3D" id="3.10.310.50">
    <property type="match status" value="1"/>
</dbReference>
<reference evidence="4 5" key="1">
    <citation type="submission" date="2017-11" db="EMBL/GenBank/DDBJ databases">
        <title>Genomic Encyclopedia of Type Strains, Phase III (KMG-III): the genomes of soil and plant-associated and newly described type strains.</title>
        <authorList>
            <person name="Whitman W."/>
        </authorList>
    </citation>
    <scope>NUCLEOTIDE SEQUENCE [LARGE SCALE GENOMIC DNA]</scope>
    <source>
        <strain evidence="4 5">CGMCC 1.12274</strain>
    </source>
</reference>
<dbReference type="Pfam" id="PF04536">
    <property type="entry name" value="TPM_phosphatase"/>
    <property type="match status" value="1"/>
</dbReference>
<dbReference type="Proteomes" id="UP000232587">
    <property type="component" value="Unassembled WGS sequence"/>
</dbReference>
<dbReference type="RefSeq" id="WP_232730049.1">
    <property type="nucleotide sequence ID" value="NZ_PHUF01000002.1"/>
</dbReference>
<accession>A0A2N0I109</accession>
<keyword evidence="2" id="KW-0732">Signal</keyword>
<evidence type="ECO:0000256" key="2">
    <source>
        <dbReference type="SAM" id="SignalP"/>
    </source>
</evidence>
<keyword evidence="1" id="KW-0812">Transmembrane</keyword>
<gene>
    <name evidence="4" type="ORF">B0I00_0024</name>
</gene>
<keyword evidence="1" id="KW-1133">Transmembrane helix</keyword>
<evidence type="ECO:0000313" key="5">
    <source>
        <dbReference type="Proteomes" id="UP000232587"/>
    </source>
</evidence>
<feature type="signal peptide" evidence="2">
    <location>
        <begin position="1"/>
        <end position="28"/>
    </location>
</feature>
<keyword evidence="1" id="KW-0472">Membrane</keyword>
<evidence type="ECO:0000313" key="4">
    <source>
        <dbReference type="EMBL" id="PKB24846.1"/>
    </source>
</evidence>
<proteinExistence type="predicted"/>
<keyword evidence="5" id="KW-1185">Reference proteome</keyword>
<comment type="caution">
    <text evidence="4">The sequence shown here is derived from an EMBL/GenBank/DDBJ whole genome shotgun (WGS) entry which is preliminary data.</text>
</comment>